<dbReference type="PANTHER" id="PTHR32134">
    <property type="entry name" value="FNIP REPEAT-CONTAINING PROTEIN"/>
    <property type="match status" value="1"/>
</dbReference>
<reference evidence="2" key="1">
    <citation type="journal article" date="2011" name="Genome Res.">
        <title>Phylogeny-wide analysis of social amoeba genomes highlights ancient origins for complex intercellular communication.</title>
        <authorList>
            <person name="Heidel A.J."/>
            <person name="Lawal H.M."/>
            <person name="Felder M."/>
            <person name="Schilde C."/>
            <person name="Helps N.R."/>
            <person name="Tunggal B."/>
            <person name="Rivero F."/>
            <person name="John U."/>
            <person name="Schleicher M."/>
            <person name="Eichinger L."/>
            <person name="Platzer M."/>
            <person name="Noegel A.A."/>
            <person name="Schaap P."/>
            <person name="Gloeckner G."/>
        </authorList>
    </citation>
    <scope>NUCLEOTIDE SEQUENCE [LARGE SCALE GENOMIC DNA]</scope>
    <source>
        <strain evidence="2">SH3</strain>
    </source>
</reference>
<dbReference type="RefSeq" id="XP_004366839.1">
    <property type="nucleotide sequence ID" value="XM_004366782.1"/>
</dbReference>
<dbReference type="EMBL" id="GL883016">
    <property type="protein sequence ID" value="EGG19206.1"/>
    <property type="molecule type" value="Genomic_DNA"/>
</dbReference>
<dbReference type="KEGG" id="dfa:DFA_02454"/>
<organism evidence="1 2">
    <name type="scientific">Cavenderia fasciculata</name>
    <name type="common">Slime mold</name>
    <name type="synonym">Dictyostelium fasciculatum</name>
    <dbReference type="NCBI Taxonomy" id="261658"/>
    <lineage>
        <taxon>Eukaryota</taxon>
        <taxon>Amoebozoa</taxon>
        <taxon>Evosea</taxon>
        <taxon>Eumycetozoa</taxon>
        <taxon>Dictyostelia</taxon>
        <taxon>Acytosteliales</taxon>
        <taxon>Cavenderiaceae</taxon>
        <taxon>Cavenderia</taxon>
    </lineage>
</organism>
<name>F4PZH7_CACFS</name>
<sequence>MTSSSSILSLSNLILLHIITDIEDNVDIICLLLTCKKLYHYNSLKKLIQFKGIGTPIDLIDGYLSTRLETTFNQFKLLSFKDILVNSISDQCVIVPWSGTFDYFSQWLQQRISAENIPDKSRITTILVHNYQKSSLKPIADMPSSIETLFIRHPYDPDQEVVDLGSISFLSNLQRLEVWADIVTTYAVGELGLYKFVSLTELAFKNHWVSGVGPGLLPSSLTSLSLRTKEVPPPNTFLSLTSLFNLEIFVSRTLAERNGQYPLVINLESLCTLKKLKIEHGAMTDSQYKVEVTVPPSIEILTLFSDYVQIPHRCTMPLLERLYVRYVSLVEGDISLLLCPSIKKLAILRSFETIPKWLASTIPSTLEKLAIIECKLGKDILGEQFVFPPSLTHLSMDGDYEPVQLPPSLVKLEQTFNKDAAASFDKLRHLKKLVWLEKDSNPVPPYSYPPNLETINLYLSKSFAIDDIPPTIKYLFMILVPDEKPVKLFKRFTIFSISFIIPKNIQQQQLWLPQNTTHLTLQICNQPQVAFRLDEIINHTNVRYLTLQMKAFQISNVLKFTIQRLDPDNKNVLVLETQSLLGGIITQQRKSINTQQQYDPIYLYFHSSMPFLFHLNTTTE</sequence>
<dbReference type="AlphaFoldDB" id="F4PZH7"/>
<dbReference type="Proteomes" id="UP000007797">
    <property type="component" value="Unassembled WGS sequence"/>
</dbReference>
<dbReference type="SUPFAM" id="SSF52058">
    <property type="entry name" value="L domain-like"/>
    <property type="match status" value="1"/>
</dbReference>
<proteinExistence type="predicted"/>
<dbReference type="InterPro" id="IPR032675">
    <property type="entry name" value="LRR_dom_sf"/>
</dbReference>
<dbReference type="InterPro" id="IPR051251">
    <property type="entry name" value="STK_FNIP-Repeat"/>
</dbReference>
<evidence type="ECO:0000313" key="2">
    <source>
        <dbReference type="Proteomes" id="UP000007797"/>
    </source>
</evidence>
<dbReference type="GeneID" id="14871165"/>
<keyword evidence="2" id="KW-1185">Reference proteome</keyword>
<dbReference type="PANTHER" id="PTHR32134:SF92">
    <property type="entry name" value="FNIP REPEAT-CONTAINING PROTEIN"/>
    <property type="match status" value="1"/>
</dbReference>
<protein>
    <submittedName>
        <fullName evidence="1">Uncharacterized protein</fullName>
    </submittedName>
</protein>
<dbReference type="Gene3D" id="3.80.10.10">
    <property type="entry name" value="Ribonuclease Inhibitor"/>
    <property type="match status" value="1"/>
</dbReference>
<gene>
    <name evidence="1" type="ORF">DFA_02454</name>
</gene>
<evidence type="ECO:0000313" key="1">
    <source>
        <dbReference type="EMBL" id="EGG19206.1"/>
    </source>
</evidence>
<accession>F4PZH7</accession>